<evidence type="ECO:0000256" key="1">
    <source>
        <dbReference type="SAM" id="Phobius"/>
    </source>
</evidence>
<gene>
    <name evidence="2" type="ORF">BDV23DRAFT_24257</name>
</gene>
<keyword evidence="1" id="KW-0472">Membrane</keyword>
<accession>A0A5N7BTI5</accession>
<protein>
    <submittedName>
        <fullName evidence="2">Uncharacterized protein</fullName>
    </submittedName>
</protein>
<keyword evidence="1" id="KW-0812">Transmembrane</keyword>
<proteinExistence type="predicted"/>
<name>A0A5N7BTI5_PETAA</name>
<feature type="transmembrane region" description="Helical" evidence="1">
    <location>
        <begin position="6"/>
        <end position="28"/>
    </location>
</feature>
<keyword evidence="1" id="KW-1133">Transmembrane helix</keyword>
<dbReference type="AlphaFoldDB" id="A0A5N7BTI5"/>
<evidence type="ECO:0000313" key="2">
    <source>
        <dbReference type="EMBL" id="KAE8385151.1"/>
    </source>
</evidence>
<dbReference type="EMBL" id="ML735343">
    <property type="protein sequence ID" value="KAE8385151.1"/>
    <property type="molecule type" value="Genomic_DNA"/>
</dbReference>
<organism evidence="2">
    <name type="scientific">Petromyces alliaceus</name>
    <name type="common">Aspergillus alliaceus</name>
    <dbReference type="NCBI Taxonomy" id="209559"/>
    <lineage>
        <taxon>Eukaryota</taxon>
        <taxon>Fungi</taxon>
        <taxon>Dikarya</taxon>
        <taxon>Ascomycota</taxon>
        <taxon>Pezizomycotina</taxon>
        <taxon>Eurotiomycetes</taxon>
        <taxon>Eurotiomycetidae</taxon>
        <taxon>Eurotiales</taxon>
        <taxon>Aspergillaceae</taxon>
        <taxon>Aspergillus</taxon>
        <taxon>Aspergillus subgen. Circumdati</taxon>
    </lineage>
</organism>
<dbReference type="Proteomes" id="UP000326877">
    <property type="component" value="Unassembled WGS sequence"/>
</dbReference>
<reference evidence="2" key="1">
    <citation type="submission" date="2019-04" db="EMBL/GenBank/DDBJ databases">
        <title>Friends and foes A comparative genomics studyof 23 Aspergillus species from section Flavi.</title>
        <authorList>
            <consortium name="DOE Joint Genome Institute"/>
            <person name="Kjaerbolling I."/>
            <person name="Vesth T."/>
            <person name="Frisvad J.C."/>
            <person name="Nybo J.L."/>
            <person name="Theobald S."/>
            <person name="Kildgaard S."/>
            <person name="Isbrandt T."/>
            <person name="Kuo A."/>
            <person name="Sato A."/>
            <person name="Lyhne E.K."/>
            <person name="Kogle M.E."/>
            <person name="Wiebenga A."/>
            <person name="Kun R.S."/>
            <person name="Lubbers R.J."/>
            <person name="Makela M.R."/>
            <person name="Barry K."/>
            <person name="Chovatia M."/>
            <person name="Clum A."/>
            <person name="Daum C."/>
            <person name="Haridas S."/>
            <person name="He G."/>
            <person name="LaButti K."/>
            <person name="Lipzen A."/>
            <person name="Mondo S."/>
            <person name="Riley R."/>
            <person name="Salamov A."/>
            <person name="Simmons B.A."/>
            <person name="Magnuson J.K."/>
            <person name="Henrissat B."/>
            <person name="Mortensen U.H."/>
            <person name="Larsen T.O."/>
            <person name="Devries R.P."/>
            <person name="Grigoriev I.V."/>
            <person name="Machida M."/>
            <person name="Baker S.E."/>
            <person name="Andersen M.R."/>
        </authorList>
    </citation>
    <scope>NUCLEOTIDE SEQUENCE [LARGE SCALE GENOMIC DNA]</scope>
    <source>
        <strain evidence="2">IBT 14317</strain>
    </source>
</reference>
<sequence>MSSSVVVGVCSHFFLCIAVVDVLLLLLASQTQGMVTNHILPVSPQSSLLYPHLTILTGTCRVQGSGTISIISNGSIGLLAVSTR</sequence>